<feature type="region of interest" description="Disordered" evidence="2">
    <location>
        <begin position="37"/>
        <end position="56"/>
    </location>
</feature>
<evidence type="ECO:0000313" key="4">
    <source>
        <dbReference type="EMBL" id="RHY59009.1"/>
    </source>
</evidence>
<keyword evidence="1" id="KW-0238">DNA-binding</keyword>
<feature type="domain" description="HTH CENPB-type" evidence="3">
    <location>
        <begin position="48"/>
        <end position="120"/>
    </location>
</feature>
<dbReference type="Gene3D" id="1.25.40.10">
    <property type="entry name" value="Tetratricopeptide repeat domain"/>
    <property type="match status" value="3"/>
</dbReference>
<proteinExistence type="predicted"/>
<comment type="caution">
    <text evidence="4">The sequence shown here is derived from an EMBL/GenBank/DDBJ whole genome shotgun (WGS) entry which is preliminary data.</text>
</comment>
<dbReference type="InterPro" id="IPR006600">
    <property type="entry name" value="HTH_CenpB_DNA-bd_dom"/>
</dbReference>
<dbReference type="SUPFAM" id="SSF46689">
    <property type="entry name" value="Homeodomain-like"/>
    <property type="match status" value="1"/>
</dbReference>
<dbReference type="InterPro" id="IPR006597">
    <property type="entry name" value="Sel1-like"/>
</dbReference>
<dbReference type="GO" id="GO:0003677">
    <property type="term" value="F:DNA binding"/>
    <property type="evidence" value="ECO:0007669"/>
    <property type="project" value="UniProtKB-KW"/>
</dbReference>
<dbReference type="GO" id="GO:0005634">
    <property type="term" value="C:nucleus"/>
    <property type="evidence" value="ECO:0007669"/>
    <property type="project" value="TreeGrafter"/>
</dbReference>
<dbReference type="SMART" id="SM00671">
    <property type="entry name" value="SEL1"/>
    <property type="match status" value="7"/>
</dbReference>
<evidence type="ECO:0000259" key="3">
    <source>
        <dbReference type="PROSITE" id="PS51253"/>
    </source>
</evidence>
<dbReference type="PANTHER" id="PTHR19303">
    <property type="entry name" value="TRANSPOSON"/>
    <property type="match status" value="1"/>
</dbReference>
<dbReference type="InterPro" id="IPR004875">
    <property type="entry name" value="DDE_SF_endonuclease_dom"/>
</dbReference>
<feature type="compositionally biased region" description="Basic and acidic residues" evidence="2">
    <location>
        <begin position="39"/>
        <end position="56"/>
    </location>
</feature>
<reference evidence="4 5" key="1">
    <citation type="submission" date="2018-08" db="EMBL/GenBank/DDBJ databases">
        <title>Aphanomyces genome sequencing and annotation.</title>
        <authorList>
            <person name="Minardi D."/>
            <person name="Oidtmann B."/>
            <person name="Van Der Giezen M."/>
            <person name="Studholme D.J."/>
        </authorList>
    </citation>
    <scope>NUCLEOTIDE SEQUENCE [LARGE SCALE GENOMIC DNA]</scope>
    <source>
        <strain evidence="4 5">Si</strain>
    </source>
</reference>
<dbReference type="VEuPathDB" id="FungiDB:H257_11285"/>
<evidence type="ECO:0000256" key="1">
    <source>
        <dbReference type="ARBA" id="ARBA00023125"/>
    </source>
</evidence>
<name>A0A3R6ZID9_APHAT</name>
<dbReference type="VEuPathDB" id="FungiDB:H257_03178"/>
<dbReference type="Pfam" id="PF08238">
    <property type="entry name" value="Sel1"/>
    <property type="match status" value="5"/>
</dbReference>
<dbReference type="Proteomes" id="UP000283543">
    <property type="component" value="Unassembled WGS sequence"/>
</dbReference>
<dbReference type="InterPro" id="IPR009057">
    <property type="entry name" value="Homeodomain-like_sf"/>
</dbReference>
<accession>A0A3R6ZID9</accession>
<gene>
    <name evidence="4" type="ORF">DYB34_001629</name>
</gene>
<dbReference type="EMBL" id="QUTB01004897">
    <property type="protein sequence ID" value="RHY59009.1"/>
    <property type="molecule type" value="Genomic_DNA"/>
</dbReference>
<evidence type="ECO:0000313" key="5">
    <source>
        <dbReference type="Proteomes" id="UP000283543"/>
    </source>
</evidence>
<sequence length="867" mass="95452">MGDPATTYSDLATWAANAFGLVSTPTKSAICKAIKRHTTKSERADSHARTQERQVSRPDVEQKVVAWVLRCEELGVCITGELIRKQAMAFSSESGVSTNLKFSKGWLHKLQRKHGFTSKVQHGEAGSTPQALVDTGRAQMLDITAGYSPVNVFNMDETSFFYCLSPHRSITRNRVPGTKKSKKRITLALTTNATGTDMIDPLFIGTAAKPRCFSGATGADLGFDYQSSKKAWMNRVIFNKYLTALDEKMVEQDRKILMLVDNAPPHQLLDGTSLANINLHMLPPNTTAYLQPQDAGIIASFKAKVKQRQLQNALEQINSVMNGRQDRLNVDIANATALYMAVVTMGDWAATGDALFALGELSFPHGDSVDFIERSARLGNPSAQHHVALMHAVGFPHPSTNLSLATSILHDHFASTAGNAPASKTLGYRAMFGQGVPRSCAHALVYYKRAASIVASTYDIHANLPSYPRLPELQDDARYSTAHDFNKLIFLAAAASKTKNGATLYRIAKLLLAQPSPPDYTFVRKLLSQALAWGHLGAAAHLGRMYAHGWGVAVNSIKAREYFLMAPPGDAEALHGLGLLSLPSDTRLALHYFQAASKLGHLNGIYHAATLLTSIAPQQARRYFEAASMSGHVVATFKYAEIVERTNDLASSFEAKCTKVVALYKRVAESVPVPLLDVALTKFQAREYTSAYYLYRLVAEEGNEVAQTNAAFLIRQGYVSEPIDRDVYLSLLRQAARQGSAYAHLELAHASYARAEYAEAMTLYATLTSQAKFQTSTSAYVFVSSALFSMGYMHEMGLGVPADRRKAMEQYTRLSQVERRVQVPLALWKWKWWMQDVVAAAMDTITVWMALDVVRPAKVAVDQVWVY</sequence>
<dbReference type="InterPro" id="IPR050863">
    <property type="entry name" value="CenT-Element_Derived"/>
</dbReference>
<dbReference type="PROSITE" id="PS51253">
    <property type="entry name" value="HTH_CENPB"/>
    <property type="match status" value="1"/>
</dbReference>
<dbReference type="SMART" id="SM00674">
    <property type="entry name" value="CENPB"/>
    <property type="match status" value="1"/>
</dbReference>
<dbReference type="Gene3D" id="1.10.10.60">
    <property type="entry name" value="Homeodomain-like"/>
    <property type="match status" value="1"/>
</dbReference>
<dbReference type="SUPFAM" id="SSF81901">
    <property type="entry name" value="HCP-like"/>
    <property type="match status" value="3"/>
</dbReference>
<organism evidence="4 5">
    <name type="scientific">Aphanomyces astaci</name>
    <name type="common">Crayfish plague agent</name>
    <dbReference type="NCBI Taxonomy" id="112090"/>
    <lineage>
        <taxon>Eukaryota</taxon>
        <taxon>Sar</taxon>
        <taxon>Stramenopiles</taxon>
        <taxon>Oomycota</taxon>
        <taxon>Saprolegniomycetes</taxon>
        <taxon>Saprolegniales</taxon>
        <taxon>Verrucalvaceae</taxon>
        <taxon>Aphanomyces</taxon>
    </lineage>
</organism>
<protein>
    <recommendedName>
        <fullName evidence="3">HTH CENPB-type domain-containing protein</fullName>
    </recommendedName>
</protein>
<dbReference type="AlphaFoldDB" id="A0A3R6ZID9"/>
<dbReference type="Pfam" id="PF03221">
    <property type="entry name" value="HTH_Tnp_Tc5"/>
    <property type="match status" value="1"/>
</dbReference>
<dbReference type="Pfam" id="PF03184">
    <property type="entry name" value="DDE_1"/>
    <property type="match status" value="1"/>
</dbReference>
<dbReference type="InterPro" id="IPR011990">
    <property type="entry name" value="TPR-like_helical_dom_sf"/>
</dbReference>
<dbReference type="PANTHER" id="PTHR19303:SF73">
    <property type="entry name" value="PROTEIN PDC2"/>
    <property type="match status" value="1"/>
</dbReference>
<evidence type="ECO:0000256" key="2">
    <source>
        <dbReference type="SAM" id="MobiDB-lite"/>
    </source>
</evidence>